<dbReference type="InterPro" id="IPR005877">
    <property type="entry name" value="YSIRK_signal_dom"/>
</dbReference>
<dbReference type="EMBL" id="FMXC01000008">
    <property type="protein sequence ID" value="SDA50354.1"/>
    <property type="molecule type" value="Genomic_DNA"/>
</dbReference>
<evidence type="ECO:0000313" key="6">
    <source>
        <dbReference type="Proteomes" id="UP000181860"/>
    </source>
</evidence>
<evidence type="ECO:0000313" key="5">
    <source>
        <dbReference type="EMBL" id="WGO86776.1"/>
    </source>
</evidence>
<sequence>MLSKNNYSEKIRDIEPKRDRFSIRKFTVGAASVLIGRTFLSLANGQTVKADTPNGNDGAKGDGSDVQQASDQQATKTPSKVVVEKANTEQTNASANTGSANNNQQAATFKEVQGKTDQTDTASVDADKTTTFTVPKTDAKAKAITVDEAKAEKDSNSTAKIDNTRKFERTINVQLPKGRKYGDGSDKQTINQTVQFNREATIDKTTGKVASYGDWQAATYQGTNISADKWDKEDLGLSGYTAHAKTADNKDYQLKDGTTVPEVDFNKKQLDTPKYKALQKQVINITYTANDIKRTIDFVDRDSKDQTVVGTQSVTGKTDTSVTYSLDGDNKLNVPNGWQSTYKDVTFSFTGTDKDKAPIKVPVVRQTITDPNAPDLNHTVTETITTKLPDGRTFLDNNGKDTGLSEKSDQVKINFTRTKTAGDNPTYSD</sequence>
<dbReference type="EMBL" id="CP123735">
    <property type="protein sequence ID" value="WGO86776.1"/>
    <property type="molecule type" value="Genomic_DNA"/>
</dbReference>
<reference evidence="5" key="3">
    <citation type="submission" date="2023-04" db="EMBL/GenBank/DDBJ databases">
        <authorList>
            <person name="Wang Y."/>
        </authorList>
    </citation>
    <scope>NUCLEOTIDE SEQUENCE</scope>
    <source>
        <strain evidence="5">ZW18</strain>
    </source>
</reference>
<evidence type="ECO:0000259" key="3">
    <source>
        <dbReference type="Pfam" id="PF04650"/>
    </source>
</evidence>
<evidence type="ECO:0000313" key="4">
    <source>
        <dbReference type="EMBL" id="SDA50354.1"/>
    </source>
</evidence>
<feature type="compositionally biased region" description="Polar residues" evidence="2">
    <location>
        <begin position="65"/>
        <end position="78"/>
    </location>
</feature>
<reference evidence="5" key="2">
    <citation type="journal article" date="2022" name="Food Funct.">
        <title>Lactobacillus kefiranofaciens ZW18 from Kefir enhances the anti-tumor effect of anti-programmed cell death 1 (PD-1) immunotherapy by modulating the gut microbiota.</title>
        <authorList>
            <person name="Zhao J."/>
            <person name="Wang Y."/>
            <person name="Wang J."/>
            <person name="Lv M."/>
            <person name="Zhou C."/>
            <person name="Jia L."/>
            <person name="Geng W."/>
        </authorList>
    </citation>
    <scope>NUCLEOTIDE SEQUENCE</scope>
    <source>
        <strain evidence="5">ZW18</strain>
    </source>
</reference>
<dbReference type="Pfam" id="PF04650">
    <property type="entry name" value="YSIRK_signal"/>
    <property type="match status" value="1"/>
</dbReference>
<dbReference type="RefSeq" id="WP_013853674.1">
    <property type="nucleotide sequence ID" value="NZ_CP123735.1"/>
</dbReference>
<keyword evidence="6" id="KW-1185">Reference proteome</keyword>
<gene>
    <name evidence="5" type="ORF">QEJ78_04905</name>
    <name evidence="4" type="ORF">SAMN02983011_00963</name>
</gene>
<proteinExistence type="predicted"/>
<name>A0AAX3UGK8_9LACO</name>
<reference evidence="4 6" key="1">
    <citation type="submission" date="2016-10" db="EMBL/GenBank/DDBJ databases">
        <authorList>
            <person name="Varghese N."/>
            <person name="Submissions S."/>
        </authorList>
    </citation>
    <scope>NUCLEOTIDE SEQUENCE [LARGE SCALE GENOMIC DNA]</scope>
    <source>
        <strain evidence="4 6">ATCC 43761</strain>
    </source>
</reference>
<dbReference type="NCBIfam" id="TIGR01168">
    <property type="entry name" value="YSIRK_signal"/>
    <property type="match status" value="1"/>
</dbReference>
<feature type="region of interest" description="Disordered" evidence="2">
    <location>
        <begin position="47"/>
        <end position="81"/>
    </location>
</feature>
<feature type="domain" description="YSIRK Gram-positive signal peptide" evidence="3">
    <location>
        <begin position="17"/>
        <end position="39"/>
    </location>
</feature>
<protein>
    <submittedName>
        <fullName evidence="4">Signal peptide-containing protein, YSIRK family</fullName>
    </submittedName>
    <submittedName>
        <fullName evidence="5">YSIRK-type signal peptide-containing protein</fullName>
    </submittedName>
</protein>
<dbReference type="Proteomes" id="UP000181860">
    <property type="component" value="Unassembled WGS sequence"/>
</dbReference>
<evidence type="ECO:0000256" key="2">
    <source>
        <dbReference type="SAM" id="MobiDB-lite"/>
    </source>
</evidence>
<dbReference type="Proteomes" id="UP001242513">
    <property type="component" value="Chromosome"/>
</dbReference>
<keyword evidence="1" id="KW-0732">Signal</keyword>
<evidence type="ECO:0000313" key="7">
    <source>
        <dbReference type="Proteomes" id="UP001242513"/>
    </source>
</evidence>
<dbReference type="AlphaFoldDB" id="A0AAX3UGK8"/>
<feature type="region of interest" description="Disordered" evidence="2">
    <location>
        <begin position="391"/>
        <end position="410"/>
    </location>
</feature>
<dbReference type="Gene3D" id="2.60.40.4300">
    <property type="match status" value="1"/>
</dbReference>
<organism evidence="5 7">
    <name type="scientific">Lactobacillus kefiranofaciens</name>
    <dbReference type="NCBI Taxonomy" id="267818"/>
    <lineage>
        <taxon>Bacteria</taxon>
        <taxon>Bacillati</taxon>
        <taxon>Bacillota</taxon>
        <taxon>Bacilli</taxon>
        <taxon>Lactobacillales</taxon>
        <taxon>Lactobacillaceae</taxon>
        <taxon>Lactobacillus</taxon>
    </lineage>
</organism>
<accession>A0AAX3UGK8</accession>
<evidence type="ECO:0000256" key="1">
    <source>
        <dbReference type="ARBA" id="ARBA00022729"/>
    </source>
</evidence>